<dbReference type="CDD" id="cd04088">
    <property type="entry name" value="EFG_mtEFG_II"/>
    <property type="match status" value="1"/>
</dbReference>
<dbReference type="Gene3D" id="3.30.70.240">
    <property type="match status" value="1"/>
</dbReference>
<dbReference type="InterPro" id="IPR005225">
    <property type="entry name" value="Small_GTP-bd"/>
</dbReference>
<evidence type="ECO:0000256" key="4">
    <source>
        <dbReference type="ARBA" id="ARBA00022768"/>
    </source>
</evidence>
<evidence type="ECO:0000313" key="10">
    <source>
        <dbReference type="EMBL" id="WOK05199.1"/>
    </source>
</evidence>
<comment type="similarity">
    <text evidence="1 8">Belongs to the TRAFAC class translation factor GTPase superfamily. Classic translation factor GTPase family. EF-G/EF-2 subfamily.</text>
</comment>
<dbReference type="NCBIfam" id="TIGR00484">
    <property type="entry name" value="EF-G"/>
    <property type="match status" value="1"/>
</dbReference>
<dbReference type="NCBIfam" id="TIGR00231">
    <property type="entry name" value="small_GTP"/>
    <property type="match status" value="1"/>
</dbReference>
<organism evidence="10 11">
    <name type="scientific">Imperialibacter roseus</name>
    <dbReference type="NCBI Taxonomy" id="1324217"/>
    <lineage>
        <taxon>Bacteria</taxon>
        <taxon>Pseudomonadati</taxon>
        <taxon>Bacteroidota</taxon>
        <taxon>Cytophagia</taxon>
        <taxon>Cytophagales</taxon>
        <taxon>Flammeovirgaceae</taxon>
        <taxon>Imperialibacter</taxon>
    </lineage>
</organism>
<dbReference type="SUPFAM" id="SSF54211">
    <property type="entry name" value="Ribosomal protein S5 domain 2-like"/>
    <property type="match status" value="1"/>
</dbReference>
<dbReference type="GO" id="GO:0003746">
    <property type="term" value="F:translation elongation factor activity"/>
    <property type="evidence" value="ECO:0007669"/>
    <property type="project" value="UniProtKB-KW"/>
</dbReference>
<dbReference type="Pfam" id="PF00009">
    <property type="entry name" value="GTP_EFTU"/>
    <property type="match status" value="1"/>
</dbReference>
<dbReference type="SUPFAM" id="SSF50447">
    <property type="entry name" value="Translation proteins"/>
    <property type="match status" value="1"/>
</dbReference>
<keyword evidence="8" id="KW-0963">Cytoplasm</keyword>
<keyword evidence="3 8" id="KW-0547">Nucleotide-binding</keyword>
<feature type="domain" description="Tr-type G" evidence="9">
    <location>
        <begin position="6"/>
        <end position="286"/>
    </location>
</feature>
<sequence>MARDLRFTRNIGIAAHIDAGKTTTTERILFYTGVNHKIGEVHDGAATMDWMEQEQERGITITSAATTVFWKYKGDDYHINIIDTPGHVDFTVEVNRSLRVLDGLVFLFSAVDGVEPQSETNWRLADNYKVARLGFVNKMDRSGADFLAVCKQVKERLGTKAVPLQLPIGSEEKFKGVVDLVENIAMVWNEDDFGMTFSEVPIPEDMKDEVKEYREHLLEAVAEYDESLLEKYFEDPESITRDEVVKALRAATVDLAFVPMLCGSAFKNKGVQTMLNYVMELLPSPMDRESIKGINPDTDAEVSRKPAVSEPFAGLAFKIATDPFVGRLCFVRSYSGMLESGSYVYNTRSGNKERISRIFQMHANKQNQIERLHAGDIGAVVGFKDIKTGDTLCDEKHKIVLESMVFPEPVIGYAIEPKTQADVDKLGMAIAKLIEEDPTLQVNTDEETGQTILRGMGELHLEIIIDRLKREFKVEINQGAPQVAYKEALRATVEHKEVYKKQTGGRGKFADIVFELGPKDEDHAADGLQFVNAIVGGVIPREFIPAVQKGFADSMKNGPLAGYPIDTMKVRLFHGSFHDVDSDALSFEMAARIGFREAARKAKPVLLEPIMAVEVVTPDEYTGPLTGDLNRRRGIMKGMDTKGTSSVIKADVPLSELFGYVTDLRTMSSGRATASLTFAHYDQVPQNIADAVITKTKGAAAK</sequence>
<dbReference type="InterPro" id="IPR000640">
    <property type="entry name" value="EFG_V-like"/>
</dbReference>
<dbReference type="InterPro" id="IPR041095">
    <property type="entry name" value="EFG_II"/>
</dbReference>
<dbReference type="InterPro" id="IPR020568">
    <property type="entry name" value="Ribosomal_Su5_D2-typ_SF"/>
</dbReference>
<dbReference type="InterPro" id="IPR035647">
    <property type="entry name" value="EFG_III/V"/>
</dbReference>
<dbReference type="Pfam" id="PF03764">
    <property type="entry name" value="EFG_IV"/>
    <property type="match status" value="1"/>
</dbReference>
<comment type="subcellular location">
    <subcellularLocation>
        <location evidence="8">Cytoplasm</location>
    </subcellularLocation>
</comment>
<keyword evidence="11" id="KW-1185">Reference proteome</keyword>
<dbReference type="CDD" id="cd03713">
    <property type="entry name" value="EFG_mtEFG_C"/>
    <property type="match status" value="1"/>
</dbReference>
<dbReference type="PRINTS" id="PR00315">
    <property type="entry name" value="ELONGATNFCT"/>
</dbReference>
<dbReference type="SMART" id="SM00838">
    <property type="entry name" value="EFG_C"/>
    <property type="match status" value="1"/>
</dbReference>
<dbReference type="InterPro" id="IPR009000">
    <property type="entry name" value="Transl_B-barrel_sf"/>
</dbReference>
<dbReference type="PANTHER" id="PTHR43261">
    <property type="entry name" value="TRANSLATION ELONGATION FACTOR G-RELATED"/>
    <property type="match status" value="1"/>
</dbReference>
<dbReference type="SUPFAM" id="SSF52540">
    <property type="entry name" value="P-loop containing nucleoside triphosphate hydrolases"/>
    <property type="match status" value="1"/>
</dbReference>
<dbReference type="InterPro" id="IPR009022">
    <property type="entry name" value="EFG_III"/>
</dbReference>
<dbReference type="CDD" id="cd16262">
    <property type="entry name" value="EFG_III"/>
    <property type="match status" value="1"/>
</dbReference>
<comment type="function">
    <text evidence="7 8">Catalyzes the GTP-dependent ribosomal translocation step during translation elongation. During this step, the ribosome changes from the pre-translocational (PRE) to the post-translocational (POST) state as the newly formed A-site-bound peptidyl-tRNA and P-site-bound deacylated tRNA move to the P and E sites, respectively. Catalyzes the coordinated movement of the two tRNA molecules, the mRNA and conformational changes in the ribosome.</text>
</comment>
<keyword evidence="6 8" id="KW-0342">GTP-binding</keyword>
<keyword evidence="4 8" id="KW-0251">Elongation factor</keyword>
<evidence type="ECO:0000256" key="3">
    <source>
        <dbReference type="ARBA" id="ARBA00022741"/>
    </source>
</evidence>
<dbReference type="NCBIfam" id="NF009381">
    <property type="entry name" value="PRK12740.1-5"/>
    <property type="match status" value="1"/>
</dbReference>
<evidence type="ECO:0000256" key="8">
    <source>
        <dbReference type="HAMAP-Rule" id="MF_00054"/>
    </source>
</evidence>
<dbReference type="Pfam" id="PF14492">
    <property type="entry name" value="EFG_III"/>
    <property type="match status" value="1"/>
</dbReference>
<evidence type="ECO:0000313" key="11">
    <source>
        <dbReference type="Proteomes" id="UP001302349"/>
    </source>
</evidence>
<dbReference type="CDD" id="cd01434">
    <property type="entry name" value="EFG_mtEFG1_IV"/>
    <property type="match status" value="1"/>
</dbReference>
<dbReference type="InterPro" id="IPR031157">
    <property type="entry name" value="G_TR_CS"/>
</dbReference>
<dbReference type="PROSITE" id="PS00301">
    <property type="entry name" value="G_TR_1"/>
    <property type="match status" value="1"/>
</dbReference>
<dbReference type="InterPro" id="IPR047872">
    <property type="entry name" value="EFG_IV"/>
</dbReference>
<dbReference type="Pfam" id="PF03144">
    <property type="entry name" value="GTP_EFTU_D2"/>
    <property type="match status" value="1"/>
</dbReference>
<protein>
    <recommendedName>
        <fullName evidence="2 8">Elongation factor G</fullName>
        <shortName evidence="8">EF-G</shortName>
    </recommendedName>
</protein>
<dbReference type="InterPro" id="IPR004161">
    <property type="entry name" value="EFTu-like_2"/>
</dbReference>
<dbReference type="Proteomes" id="UP001302349">
    <property type="component" value="Chromosome"/>
</dbReference>
<dbReference type="PROSITE" id="PS51722">
    <property type="entry name" value="G_TR_2"/>
    <property type="match status" value="1"/>
</dbReference>
<evidence type="ECO:0000256" key="2">
    <source>
        <dbReference type="ARBA" id="ARBA00017872"/>
    </source>
</evidence>
<dbReference type="InterPro" id="IPR035649">
    <property type="entry name" value="EFG_V"/>
</dbReference>
<dbReference type="Gene3D" id="3.30.70.870">
    <property type="entry name" value="Elongation Factor G (Translational Gtpase), domain 3"/>
    <property type="match status" value="1"/>
</dbReference>
<dbReference type="PANTHER" id="PTHR43261:SF1">
    <property type="entry name" value="RIBOSOME-RELEASING FACTOR 2, MITOCHONDRIAL"/>
    <property type="match status" value="1"/>
</dbReference>
<dbReference type="CDD" id="cd01886">
    <property type="entry name" value="EF-G"/>
    <property type="match status" value="1"/>
</dbReference>
<dbReference type="InterPro" id="IPR014721">
    <property type="entry name" value="Ribsml_uS5_D2-typ_fold_subgr"/>
</dbReference>
<reference evidence="10 11" key="1">
    <citation type="journal article" date="2023" name="Microbiol. Resour. Announc.">
        <title>Complete Genome Sequence of Imperialibacter roseus strain P4T.</title>
        <authorList>
            <person name="Tizabi D.R."/>
            <person name="Bachvaroff T."/>
            <person name="Hill R.T."/>
        </authorList>
    </citation>
    <scope>NUCLEOTIDE SEQUENCE [LARGE SCALE GENOMIC DNA]</scope>
    <source>
        <strain evidence="10 11">P4T</strain>
    </source>
</reference>
<feature type="binding site" evidence="8">
    <location>
        <begin position="137"/>
        <end position="140"/>
    </location>
    <ligand>
        <name>GTP</name>
        <dbReference type="ChEBI" id="CHEBI:37565"/>
    </ligand>
</feature>
<evidence type="ECO:0000256" key="7">
    <source>
        <dbReference type="ARBA" id="ARBA00024731"/>
    </source>
</evidence>
<feature type="binding site" evidence="8">
    <location>
        <begin position="15"/>
        <end position="22"/>
    </location>
    <ligand>
        <name>GTP</name>
        <dbReference type="ChEBI" id="CHEBI:37565"/>
    </ligand>
</feature>
<dbReference type="InterPro" id="IPR027417">
    <property type="entry name" value="P-loop_NTPase"/>
</dbReference>
<dbReference type="Pfam" id="PF00679">
    <property type="entry name" value="EFG_C"/>
    <property type="match status" value="1"/>
</dbReference>
<keyword evidence="5 8" id="KW-0648">Protein biosynthesis</keyword>
<dbReference type="SUPFAM" id="SSF54980">
    <property type="entry name" value="EF-G C-terminal domain-like"/>
    <property type="match status" value="2"/>
</dbReference>
<name>A0ABZ0IL09_9BACT</name>
<proteinExistence type="inferred from homology"/>
<dbReference type="Gene3D" id="3.40.50.300">
    <property type="entry name" value="P-loop containing nucleotide triphosphate hydrolases"/>
    <property type="match status" value="1"/>
</dbReference>
<dbReference type="HAMAP" id="MF_00054_B">
    <property type="entry name" value="EF_G_EF_2_B"/>
    <property type="match status" value="1"/>
</dbReference>
<dbReference type="Gene3D" id="2.40.30.10">
    <property type="entry name" value="Translation factors"/>
    <property type="match status" value="1"/>
</dbReference>
<accession>A0ABZ0IL09</accession>
<evidence type="ECO:0000256" key="6">
    <source>
        <dbReference type="ARBA" id="ARBA00023134"/>
    </source>
</evidence>
<dbReference type="InterPro" id="IPR004540">
    <property type="entry name" value="Transl_elong_EFG/EF2"/>
</dbReference>
<dbReference type="SMART" id="SM00889">
    <property type="entry name" value="EFG_IV"/>
    <property type="match status" value="1"/>
</dbReference>
<dbReference type="InterPro" id="IPR005517">
    <property type="entry name" value="Transl_elong_EFG/EF2_IV"/>
</dbReference>
<dbReference type="Gene3D" id="3.30.230.10">
    <property type="match status" value="1"/>
</dbReference>
<evidence type="ECO:0000256" key="1">
    <source>
        <dbReference type="ARBA" id="ARBA00005870"/>
    </source>
</evidence>
<gene>
    <name evidence="8 10" type="primary">fusA</name>
    <name evidence="10" type="ORF">RT717_19120</name>
</gene>
<dbReference type="InterPro" id="IPR000795">
    <property type="entry name" value="T_Tr_GTP-bd_dom"/>
</dbReference>
<dbReference type="EMBL" id="CP136051">
    <property type="protein sequence ID" value="WOK05199.1"/>
    <property type="molecule type" value="Genomic_DNA"/>
</dbReference>
<evidence type="ECO:0000256" key="5">
    <source>
        <dbReference type="ARBA" id="ARBA00022917"/>
    </source>
</evidence>
<feature type="binding site" evidence="8">
    <location>
        <begin position="83"/>
        <end position="87"/>
    </location>
    <ligand>
        <name>GTP</name>
        <dbReference type="ChEBI" id="CHEBI:37565"/>
    </ligand>
</feature>
<dbReference type="RefSeq" id="WP_317487969.1">
    <property type="nucleotide sequence ID" value="NZ_CP136051.1"/>
</dbReference>
<evidence type="ECO:0000259" key="9">
    <source>
        <dbReference type="PROSITE" id="PS51722"/>
    </source>
</evidence>